<reference evidence="4 5" key="1">
    <citation type="submission" date="2023-09" db="EMBL/GenBank/DDBJ databases">
        <authorList>
            <person name="Rey-Velasco X."/>
        </authorList>
    </citation>
    <scope>NUCLEOTIDE SEQUENCE [LARGE SCALE GENOMIC DNA]</scope>
    <source>
        <strain evidence="4 5">W409</strain>
    </source>
</reference>
<keyword evidence="5" id="KW-1185">Reference proteome</keyword>
<dbReference type="SUPFAM" id="SSF48452">
    <property type="entry name" value="TPR-like"/>
    <property type="match status" value="4"/>
</dbReference>
<dbReference type="SMART" id="SM00028">
    <property type="entry name" value="TPR"/>
    <property type="match status" value="9"/>
</dbReference>
<keyword evidence="2 3" id="KW-0802">TPR repeat</keyword>
<dbReference type="InterPro" id="IPR014266">
    <property type="entry name" value="PEP-CTERM_TPR_PrsT"/>
</dbReference>
<dbReference type="InterPro" id="IPR011990">
    <property type="entry name" value="TPR-like_helical_dom_sf"/>
</dbReference>
<proteinExistence type="predicted"/>
<feature type="repeat" description="TPR" evidence="3">
    <location>
        <begin position="624"/>
        <end position="657"/>
    </location>
</feature>
<comment type="caution">
    <text evidence="4">The sequence shown here is derived from an EMBL/GenBank/DDBJ whole genome shotgun (WGS) entry which is preliminary data.</text>
</comment>
<gene>
    <name evidence="4" type="primary">prsT</name>
    <name evidence="4" type="ORF">RM544_11075</name>
</gene>
<dbReference type="PANTHER" id="PTHR44858:SF1">
    <property type="entry name" value="UDP-N-ACETYLGLUCOSAMINE--PEPTIDE N-ACETYLGLUCOSAMINYLTRANSFERASE SPINDLY-RELATED"/>
    <property type="match status" value="1"/>
</dbReference>
<name>A0AAW8R1C2_9ALTE</name>
<keyword evidence="1" id="KW-0677">Repeat</keyword>
<dbReference type="InterPro" id="IPR050498">
    <property type="entry name" value="Ycf3"/>
</dbReference>
<dbReference type="Pfam" id="PF13432">
    <property type="entry name" value="TPR_16"/>
    <property type="match status" value="1"/>
</dbReference>
<dbReference type="Pfam" id="PF13414">
    <property type="entry name" value="TPR_11"/>
    <property type="match status" value="1"/>
</dbReference>
<dbReference type="Gene3D" id="1.25.40.10">
    <property type="entry name" value="Tetratricopeptide repeat domain"/>
    <property type="match status" value="4"/>
</dbReference>
<sequence>MSKIKFINRIKNKLGSTLSSGQNRKKTSIAVVLLISLFLSACSQKTSQEHIAAAEEFYAEGDVSAAVVELKNAIQLDPKLASARFELGKIYLEQKSFEAAEKELSRAQDLGYPEVEVLPLLTRAYQRTGANTALVALDHEMEGLTVVEKAEVGFLKAQSLLQLNKVEEARVLVQDILALETSSVYKGLAGVLRLIIEQENEDALQQSIELQKQAPLNKDLLSLTARLYLVNEQPTEAADIYAEYVKAEPEDAETRFILARMLIDLNRSDEAEPHVDTLLKINDKNALLNKLKGIVRAADQDFVNGQKYSEIAINNGSVDPISRLVAGYSAYQQADFEGAVGHLSTIATSLPDNHPGLRILAASQLQTGLTSEASDLLGRLGNLTSNDATLFSKAGYELVKRGENKRAVEIIERSDGLSDDTDDLTRLGVLKLSVNNIDGILDLESAVEKSPESVTAKSTLATAYMASNQLDKASELASEWKKEASNLPEGFLLAGEVALRNNDLVTAESEFLSASAIAPNNTKVQMALIGLELRKEDIPAAISKLEQLLEESPDYVPALTAYYALKNREGSPDEGLEPILSQLSKTPENNQLLVLLSQVYVQQSEYENALDTLNKVTEDKALDTAYWGTKGTVLLRLNKLAQADEHYTKWLSFSPNNRDAAMGKLLLLDSRNDYQVGLTLTQDYLESRDDPQMEVLQSYFLIMTGKVEEAQSLIDSFNPNVKNLPLVRGVTARIKLRQGDAKGAVDDAKAAYDDNPSTKSVFLLAQAYDLSGQEAESRSLLSSYLENNPNDLRVMMLLAEKKIESDKNTAINMYQDALKLDENNSVVLNNLAYLLTQEGQLDEAAGLAKRAFDLNPNSPAVVDTYAQIQVKQGNTDDAVETYSRVMNQEVDNEEIFLNYVEALLLNGSKEIAKRRITERSLKQEESKQRLSSLKAKFNI</sequence>
<dbReference type="EMBL" id="JAVRIE010000004">
    <property type="protein sequence ID" value="MDT0583081.1"/>
    <property type="molecule type" value="Genomic_DNA"/>
</dbReference>
<evidence type="ECO:0000313" key="5">
    <source>
        <dbReference type="Proteomes" id="UP001249020"/>
    </source>
</evidence>
<protein>
    <submittedName>
        <fullName evidence="4">PEP-CTERM system TPR-repeat protein PrsT</fullName>
    </submittedName>
</protein>
<dbReference type="InterPro" id="IPR019734">
    <property type="entry name" value="TPR_rpt"/>
</dbReference>
<dbReference type="PANTHER" id="PTHR44858">
    <property type="entry name" value="TETRATRICOPEPTIDE REPEAT PROTEIN 6"/>
    <property type="match status" value="1"/>
</dbReference>
<dbReference type="NCBIfam" id="TIGR02917">
    <property type="entry name" value="PEP_TPR_lipo"/>
    <property type="match status" value="1"/>
</dbReference>
<accession>A0AAW8R1C2</accession>
<dbReference type="Pfam" id="PF14559">
    <property type="entry name" value="TPR_19"/>
    <property type="match status" value="2"/>
</dbReference>
<evidence type="ECO:0000313" key="4">
    <source>
        <dbReference type="EMBL" id="MDT0583081.1"/>
    </source>
</evidence>
<evidence type="ECO:0000256" key="1">
    <source>
        <dbReference type="ARBA" id="ARBA00022737"/>
    </source>
</evidence>
<feature type="repeat" description="TPR" evidence="3">
    <location>
        <begin position="825"/>
        <end position="858"/>
    </location>
</feature>
<dbReference type="PROSITE" id="PS50005">
    <property type="entry name" value="TPR"/>
    <property type="match status" value="2"/>
</dbReference>
<organism evidence="4 5">
    <name type="scientific">Brumicola blandensis</name>
    <dbReference type="NCBI Taxonomy" id="3075611"/>
    <lineage>
        <taxon>Bacteria</taxon>
        <taxon>Pseudomonadati</taxon>
        <taxon>Pseudomonadota</taxon>
        <taxon>Gammaproteobacteria</taxon>
        <taxon>Alteromonadales</taxon>
        <taxon>Alteromonadaceae</taxon>
        <taxon>Brumicola</taxon>
    </lineage>
</organism>
<dbReference type="RefSeq" id="WP_311361857.1">
    <property type="nucleotide sequence ID" value="NZ_JAVRIE010000004.1"/>
</dbReference>
<evidence type="ECO:0000256" key="3">
    <source>
        <dbReference type="PROSITE-ProRule" id="PRU00339"/>
    </source>
</evidence>
<dbReference type="AlphaFoldDB" id="A0AAW8R1C2"/>
<dbReference type="Proteomes" id="UP001249020">
    <property type="component" value="Unassembled WGS sequence"/>
</dbReference>
<evidence type="ECO:0000256" key="2">
    <source>
        <dbReference type="ARBA" id="ARBA00022803"/>
    </source>
</evidence>